<dbReference type="GO" id="GO:0016567">
    <property type="term" value="P:protein ubiquitination"/>
    <property type="evidence" value="ECO:0007669"/>
    <property type="project" value="TreeGrafter"/>
</dbReference>
<dbReference type="PANTHER" id="PTHR24136:SF15">
    <property type="entry name" value="ANK_REP_REGION DOMAIN-CONTAINING PROTEIN"/>
    <property type="match status" value="1"/>
</dbReference>
<keyword evidence="6" id="KW-1185">Reference proteome</keyword>
<dbReference type="STRING" id="1047168.A0A0F4GL13"/>
<feature type="repeat" description="ANK" evidence="4">
    <location>
        <begin position="115"/>
        <end position="144"/>
    </location>
</feature>
<evidence type="ECO:0000256" key="1">
    <source>
        <dbReference type="ARBA" id="ARBA00005949"/>
    </source>
</evidence>
<name>A0A0F4GL13_9PEZI</name>
<dbReference type="PROSITE" id="PS50088">
    <property type="entry name" value="ANK_REPEAT"/>
    <property type="match status" value="2"/>
</dbReference>
<dbReference type="GO" id="GO:0045732">
    <property type="term" value="P:positive regulation of protein catabolic process"/>
    <property type="evidence" value="ECO:0007669"/>
    <property type="project" value="TreeGrafter"/>
</dbReference>
<comment type="similarity">
    <text evidence="1">Belongs to the ankyrin SOCS box (ASB) family.</text>
</comment>
<reference evidence="5 6" key="1">
    <citation type="submission" date="2015-03" db="EMBL/GenBank/DDBJ databases">
        <title>RNA-seq based gene annotation and comparative genomics of four Zymoseptoria species reveal species-specific pathogenicity related genes and transposable element activity.</title>
        <authorList>
            <person name="Grandaubert J."/>
            <person name="Bhattacharyya A."/>
            <person name="Stukenbrock E.H."/>
        </authorList>
    </citation>
    <scope>NUCLEOTIDE SEQUENCE [LARGE SCALE GENOMIC DNA]</scope>
    <source>
        <strain evidence="5 6">Zb18110</strain>
    </source>
</reference>
<dbReference type="InterPro" id="IPR051573">
    <property type="entry name" value="Ankyrin-SOCS_box_domain"/>
</dbReference>
<dbReference type="InterPro" id="IPR002110">
    <property type="entry name" value="Ankyrin_rpt"/>
</dbReference>
<keyword evidence="3 4" id="KW-0040">ANK repeat</keyword>
<evidence type="ECO:0000256" key="4">
    <source>
        <dbReference type="PROSITE-ProRule" id="PRU00023"/>
    </source>
</evidence>
<dbReference type="Gene3D" id="1.25.40.20">
    <property type="entry name" value="Ankyrin repeat-containing domain"/>
    <property type="match status" value="1"/>
</dbReference>
<dbReference type="Proteomes" id="UP000033647">
    <property type="component" value="Unassembled WGS sequence"/>
</dbReference>
<proteinExistence type="inferred from homology"/>
<dbReference type="SMART" id="SM00248">
    <property type="entry name" value="ANK"/>
    <property type="match status" value="3"/>
</dbReference>
<gene>
    <name evidence="5" type="ORF">TI39_contig435g00001</name>
</gene>
<evidence type="ECO:0000313" key="6">
    <source>
        <dbReference type="Proteomes" id="UP000033647"/>
    </source>
</evidence>
<dbReference type="PROSITE" id="PS50297">
    <property type="entry name" value="ANK_REP_REGION"/>
    <property type="match status" value="2"/>
</dbReference>
<dbReference type="Pfam" id="PF13857">
    <property type="entry name" value="Ank_5"/>
    <property type="match status" value="1"/>
</dbReference>
<comment type="caution">
    <text evidence="5">The sequence shown here is derived from an EMBL/GenBank/DDBJ whole genome shotgun (WGS) entry which is preliminary data.</text>
</comment>
<dbReference type="InterPro" id="IPR036770">
    <property type="entry name" value="Ankyrin_rpt-contain_sf"/>
</dbReference>
<dbReference type="SUPFAM" id="SSF48403">
    <property type="entry name" value="Ankyrin repeat"/>
    <property type="match status" value="1"/>
</dbReference>
<evidence type="ECO:0000256" key="2">
    <source>
        <dbReference type="ARBA" id="ARBA00022737"/>
    </source>
</evidence>
<accession>A0A0F4GL13</accession>
<protein>
    <submittedName>
        <fullName evidence="5">Uncharacterized protein</fullName>
    </submittedName>
</protein>
<keyword evidence="2" id="KW-0677">Repeat</keyword>
<dbReference type="AlphaFoldDB" id="A0A0F4GL13"/>
<dbReference type="OrthoDB" id="1722345at2759"/>
<evidence type="ECO:0000313" key="5">
    <source>
        <dbReference type="EMBL" id="KJX98109.1"/>
    </source>
</evidence>
<feature type="repeat" description="ANK" evidence="4">
    <location>
        <begin position="35"/>
        <end position="67"/>
    </location>
</feature>
<dbReference type="EMBL" id="LAFY01000427">
    <property type="protein sequence ID" value="KJX98109.1"/>
    <property type="molecule type" value="Genomic_DNA"/>
</dbReference>
<evidence type="ECO:0000256" key="3">
    <source>
        <dbReference type="ARBA" id="ARBA00023043"/>
    </source>
</evidence>
<organism evidence="5 6">
    <name type="scientific">Zymoseptoria brevis</name>
    <dbReference type="NCBI Taxonomy" id="1047168"/>
    <lineage>
        <taxon>Eukaryota</taxon>
        <taxon>Fungi</taxon>
        <taxon>Dikarya</taxon>
        <taxon>Ascomycota</taxon>
        <taxon>Pezizomycotina</taxon>
        <taxon>Dothideomycetes</taxon>
        <taxon>Dothideomycetidae</taxon>
        <taxon>Mycosphaerellales</taxon>
        <taxon>Mycosphaerellaceae</taxon>
        <taxon>Zymoseptoria</taxon>
    </lineage>
</organism>
<dbReference type="PANTHER" id="PTHR24136">
    <property type="entry name" value="SOWAH (DROSOPHILA) HOMOLOG"/>
    <property type="match status" value="1"/>
</dbReference>
<sequence length="227" mass="25645">MAKRILTAAHSSLALQHQDSQCANWLPDHGASPNTNITPLSFAIQHNTISFIQRLLDMGADIHHCQAVHYAVYRTLPDYIDVLNFVLSKNPPINHILWQEDLDNYYMRRVFFLVTPLHDAARRGLLDVCQVLLAHGANPRIRDSCGETSLKSARRGRREEVVEYLAPLTAPAKSPAEQFTQNKESREHLVLPGYDEPVVRQNVTCGVRFHLNPDDPSGWSEEASMES</sequence>